<feature type="compositionally biased region" description="Basic and acidic residues" evidence="1">
    <location>
        <begin position="1"/>
        <end position="10"/>
    </location>
</feature>
<dbReference type="Proteomes" id="UP001381693">
    <property type="component" value="Unassembled WGS sequence"/>
</dbReference>
<evidence type="ECO:0000313" key="3">
    <source>
        <dbReference type="Proteomes" id="UP001381693"/>
    </source>
</evidence>
<feature type="region of interest" description="Disordered" evidence="1">
    <location>
        <begin position="1"/>
        <end position="61"/>
    </location>
</feature>
<accession>A0AAN8ZYX8</accession>
<gene>
    <name evidence="2" type="ORF">SK128_018050</name>
</gene>
<dbReference type="AlphaFoldDB" id="A0AAN8ZYX8"/>
<reference evidence="2 3" key="1">
    <citation type="submission" date="2023-11" db="EMBL/GenBank/DDBJ databases">
        <title>Halocaridina rubra genome assembly.</title>
        <authorList>
            <person name="Smith C."/>
        </authorList>
    </citation>
    <scope>NUCLEOTIDE SEQUENCE [LARGE SCALE GENOMIC DNA]</scope>
    <source>
        <strain evidence="2">EP-1</strain>
        <tissue evidence="2">Whole</tissue>
    </source>
</reference>
<protein>
    <submittedName>
        <fullName evidence="2">Uncharacterized protein</fullName>
    </submittedName>
</protein>
<proteinExistence type="predicted"/>
<evidence type="ECO:0000256" key="1">
    <source>
        <dbReference type="SAM" id="MobiDB-lite"/>
    </source>
</evidence>
<comment type="caution">
    <text evidence="2">The sequence shown here is derived from an EMBL/GenBank/DDBJ whole genome shotgun (WGS) entry which is preliminary data.</text>
</comment>
<name>A0AAN8ZYX8_HALRR</name>
<organism evidence="2 3">
    <name type="scientific">Halocaridina rubra</name>
    <name type="common">Hawaiian red shrimp</name>
    <dbReference type="NCBI Taxonomy" id="373956"/>
    <lineage>
        <taxon>Eukaryota</taxon>
        <taxon>Metazoa</taxon>
        <taxon>Ecdysozoa</taxon>
        <taxon>Arthropoda</taxon>
        <taxon>Crustacea</taxon>
        <taxon>Multicrustacea</taxon>
        <taxon>Malacostraca</taxon>
        <taxon>Eumalacostraca</taxon>
        <taxon>Eucarida</taxon>
        <taxon>Decapoda</taxon>
        <taxon>Pleocyemata</taxon>
        <taxon>Caridea</taxon>
        <taxon>Atyoidea</taxon>
        <taxon>Atyidae</taxon>
        <taxon>Halocaridina</taxon>
    </lineage>
</organism>
<keyword evidence="3" id="KW-1185">Reference proteome</keyword>
<evidence type="ECO:0000313" key="2">
    <source>
        <dbReference type="EMBL" id="KAK7038917.1"/>
    </source>
</evidence>
<sequence length="95" mass="10435">MSVRKRHEDRESEDGTIGGDPGESENSSPVVGTAGQGSLPSGALKGEEQTRRRRGKMVPYISSDEDDAVELTSLVEEDKKKHKKSWGLFFNQDDA</sequence>
<dbReference type="EMBL" id="JAXCGZ010022033">
    <property type="protein sequence ID" value="KAK7038917.1"/>
    <property type="molecule type" value="Genomic_DNA"/>
</dbReference>